<comment type="caution">
    <text evidence="8">The sequence shown here is derived from an EMBL/GenBank/DDBJ whole genome shotgun (WGS) entry which is preliminary data.</text>
</comment>
<evidence type="ECO:0000256" key="6">
    <source>
        <dbReference type="SAM" id="MobiDB-lite"/>
    </source>
</evidence>
<reference evidence="8 9" key="1">
    <citation type="submission" date="2021-06" db="EMBL/GenBank/DDBJ databases">
        <authorList>
            <person name="Palmer J.M."/>
        </authorList>
    </citation>
    <scope>NUCLEOTIDE SEQUENCE [LARGE SCALE GENOMIC DNA]</scope>
    <source>
        <strain evidence="9">if_2019</strain>
        <tissue evidence="8">Muscle</tissue>
    </source>
</reference>
<keyword evidence="3" id="KW-0863">Zinc-finger</keyword>
<dbReference type="InterPro" id="IPR011011">
    <property type="entry name" value="Znf_FYVE_PHD"/>
</dbReference>
<dbReference type="InterPro" id="IPR037869">
    <property type="entry name" value="Spp1/CFP1"/>
</dbReference>
<evidence type="ECO:0000256" key="2">
    <source>
        <dbReference type="ARBA" id="ARBA00022723"/>
    </source>
</evidence>
<proteinExistence type="predicted"/>
<dbReference type="Gene3D" id="3.30.40.10">
    <property type="entry name" value="Zinc/RING finger domain, C3HC4 (zinc finger)"/>
    <property type="match status" value="1"/>
</dbReference>
<sequence length="68" mass="7995">MATVPVYCICRLPYDVTQFMIECDACKDWFHGRSGQQRGKPRRSRRSFGSYFPLPPPLPEPFYQPYCC</sequence>
<evidence type="ECO:0000256" key="5">
    <source>
        <dbReference type="ARBA" id="ARBA00023242"/>
    </source>
</evidence>
<evidence type="ECO:0000313" key="9">
    <source>
        <dbReference type="Proteomes" id="UP001482620"/>
    </source>
</evidence>
<dbReference type="EMBL" id="JAHRIQ010061608">
    <property type="protein sequence ID" value="MEQ2241666.1"/>
    <property type="molecule type" value="Genomic_DNA"/>
</dbReference>
<evidence type="ECO:0000256" key="3">
    <source>
        <dbReference type="ARBA" id="ARBA00022771"/>
    </source>
</evidence>
<name>A0ABV0U9B7_9TELE</name>
<evidence type="ECO:0000259" key="7">
    <source>
        <dbReference type="Pfam" id="PF00628"/>
    </source>
</evidence>
<dbReference type="SUPFAM" id="SSF57903">
    <property type="entry name" value="FYVE/PHD zinc finger"/>
    <property type="match status" value="1"/>
</dbReference>
<evidence type="ECO:0000313" key="8">
    <source>
        <dbReference type="EMBL" id="MEQ2241666.1"/>
    </source>
</evidence>
<organism evidence="8 9">
    <name type="scientific">Ilyodon furcidens</name>
    <name type="common">goldbreast splitfin</name>
    <dbReference type="NCBI Taxonomy" id="33524"/>
    <lineage>
        <taxon>Eukaryota</taxon>
        <taxon>Metazoa</taxon>
        <taxon>Chordata</taxon>
        <taxon>Craniata</taxon>
        <taxon>Vertebrata</taxon>
        <taxon>Euteleostomi</taxon>
        <taxon>Actinopterygii</taxon>
        <taxon>Neopterygii</taxon>
        <taxon>Teleostei</taxon>
        <taxon>Neoteleostei</taxon>
        <taxon>Acanthomorphata</taxon>
        <taxon>Ovalentaria</taxon>
        <taxon>Atherinomorphae</taxon>
        <taxon>Cyprinodontiformes</taxon>
        <taxon>Goodeidae</taxon>
        <taxon>Ilyodon</taxon>
    </lineage>
</organism>
<accession>A0ABV0U9B7</accession>
<feature type="domain" description="PHD-type" evidence="7">
    <location>
        <begin position="8"/>
        <end position="32"/>
    </location>
</feature>
<dbReference type="PANTHER" id="PTHR46174">
    <property type="entry name" value="CXXC-TYPE ZINC FINGER PROTEIN 1"/>
    <property type="match status" value="1"/>
</dbReference>
<keyword evidence="4" id="KW-0862">Zinc</keyword>
<dbReference type="Pfam" id="PF00628">
    <property type="entry name" value="PHD"/>
    <property type="match status" value="1"/>
</dbReference>
<feature type="region of interest" description="Disordered" evidence="6">
    <location>
        <begin position="31"/>
        <end position="58"/>
    </location>
</feature>
<dbReference type="PANTHER" id="PTHR46174:SF1">
    <property type="entry name" value="CXXC-TYPE ZINC FINGER PROTEIN 1"/>
    <property type="match status" value="1"/>
</dbReference>
<keyword evidence="5" id="KW-0539">Nucleus</keyword>
<dbReference type="InterPro" id="IPR019787">
    <property type="entry name" value="Znf_PHD-finger"/>
</dbReference>
<protein>
    <recommendedName>
        <fullName evidence="7">PHD-type domain-containing protein</fullName>
    </recommendedName>
</protein>
<dbReference type="InterPro" id="IPR013083">
    <property type="entry name" value="Znf_RING/FYVE/PHD"/>
</dbReference>
<dbReference type="Proteomes" id="UP001482620">
    <property type="component" value="Unassembled WGS sequence"/>
</dbReference>
<comment type="subcellular location">
    <subcellularLocation>
        <location evidence="1">Nucleus</location>
    </subcellularLocation>
</comment>
<gene>
    <name evidence="8" type="ORF">ILYODFUR_027683</name>
</gene>
<evidence type="ECO:0000256" key="4">
    <source>
        <dbReference type="ARBA" id="ARBA00022833"/>
    </source>
</evidence>
<keyword evidence="9" id="KW-1185">Reference proteome</keyword>
<keyword evidence="2" id="KW-0479">Metal-binding</keyword>
<evidence type="ECO:0000256" key="1">
    <source>
        <dbReference type="ARBA" id="ARBA00004123"/>
    </source>
</evidence>